<keyword evidence="5 11" id="KW-0547">Nucleotide-binding</keyword>
<dbReference type="Proteomes" id="UP000091918">
    <property type="component" value="Unassembled WGS sequence"/>
</dbReference>
<evidence type="ECO:0000313" key="14">
    <source>
        <dbReference type="EMBL" id="OAX85504.1"/>
    </source>
</evidence>
<dbReference type="Pfam" id="PF03727">
    <property type="entry name" value="Hexokinase_2"/>
    <property type="match status" value="1"/>
</dbReference>
<keyword evidence="4 11" id="KW-0808">Transferase</keyword>
<comment type="pathway">
    <text evidence="1">Carbohydrate degradation; glycolysis; D-glyceraldehyde 3-phosphate and glycerone phosphate from D-glucose: step 1/4.</text>
</comment>
<dbReference type="GO" id="GO:0004340">
    <property type="term" value="F:glucokinase activity"/>
    <property type="evidence" value="ECO:0007669"/>
    <property type="project" value="TreeGrafter"/>
</dbReference>
<name>A0A1B7P8Y6_9EURO</name>
<evidence type="ECO:0000256" key="10">
    <source>
        <dbReference type="ARBA" id="ARBA00047905"/>
    </source>
</evidence>
<dbReference type="EC" id="2.7.1.-" evidence="11"/>
<protein>
    <recommendedName>
        <fullName evidence="11">Phosphotransferase</fullName>
        <ecNumber evidence="11">2.7.1.-</ecNumber>
    </recommendedName>
</protein>
<dbReference type="GO" id="GO:0008865">
    <property type="term" value="F:fructokinase activity"/>
    <property type="evidence" value="ECO:0007669"/>
    <property type="project" value="TreeGrafter"/>
</dbReference>
<evidence type="ECO:0000256" key="4">
    <source>
        <dbReference type="ARBA" id="ARBA00022679"/>
    </source>
</evidence>
<dbReference type="InterPro" id="IPR043129">
    <property type="entry name" value="ATPase_NBD"/>
</dbReference>
<comment type="catalytic activity">
    <reaction evidence="10">
        <text>D-fructose + ATP = D-fructose 6-phosphate + ADP + H(+)</text>
        <dbReference type="Rhea" id="RHEA:16125"/>
        <dbReference type="ChEBI" id="CHEBI:15378"/>
        <dbReference type="ChEBI" id="CHEBI:30616"/>
        <dbReference type="ChEBI" id="CHEBI:37721"/>
        <dbReference type="ChEBI" id="CHEBI:61527"/>
        <dbReference type="ChEBI" id="CHEBI:456216"/>
        <dbReference type="EC" id="2.7.1.1"/>
    </reaction>
    <physiologicalReaction direction="left-to-right" evidence="10">
        <dbReference type="Rhea" id="RHEA:16126"/>
    </physiologicalReaction>
</comment>
<dbReference type="SUPFAM" id="SSF53067">
    <property type="entry name" value="Actin-like ATPase domain"/>
    <property type="match status" value="2"/>
</dbReference>
<accession>A0A1B7P8Y6</accession>
<dbReference type="InterPro" id="IPR022672">
    <property type="entry name" value="Hexokinase_N"/>
</dbReference>
<evidence type="ECO:0000256" key="5">
    <source>
        <dbReference type="ARBA" id="ARBA00022741"/>
    </source>
</evidence>
<dbReference type="InterPro" id="IPR019807">
    <property type="entry name" value="Hexokinase_BS"/>
</dbReference>
<evidence type="ECO:0000256" key="8">
    <source>
        <dbReference type="ARBA" id="ARBA00023152"/>
    </source>
</evidence>
<dbReference type="Gene3D" id="3.30.420.40">
    <property type="match status" value="1"/>
</dbReference>
<dbReference type="EMBL" id="LGUA01000006">
    <property type="protein sequence ID" value="OAX85504.1"/>
    <property type="molecule type" value="Genomic_DNA"/>
</dbReference>
<dbReference type="STRING" id="1658172.A0A1B7P8Y6"/>
<dbReference type="FunFam" id="3.30.420.40:FF:000092">
    <property type="entry name" value="Phosphotransferase"/>
    <property type="match status" value="1"/>
</dbReference>
<evidence type="ECO:0000256" key="7">
    <source>
        <dbReference type="ARBA" id="ARBA00022840"/>
    </source>
</evidence>
<evidence type="ECO:0000256" key="9">
    <source>
        <dbReference type="ARBA" id="ARBA00044613"/>
    </source>
</evidence>
<evidence type="ECO:0000259" key="13">
    <source>
        <dbReference type="Pfam" id="PF03727"/>
    </source>
</evidence>
<gene>
    <name evidence="14" type="ORF">ACJ72_00136</name>
</gene>
<dbReference type="GO" id="GO:0005739">
    <property type="term" value="C:mitochondrion"/>
    <property type="evidence" value="ECO:0007669"/>
    <property type="project" value="TreeGrafter"/>
</dbReference>
<comment type="similarity">
    <text evidence="3 11">Belongs to the hexokinase family.</text>
</comment>
<dbReference type="AlphaFoldDB" id="A0A1B7P8Y6"/>
<dbReference type="Gene3D" id="3.40.367.20">
    <property type="match status" value="1"/>
</dbReference>
<dbReference type="GO" id="GO:0006013">
    <property type="term" value="P:mannose metabolic process"/>
    <property type="evidence" value="ECO:0007669"/>
    <property type="project" value="TreeGrafter"/>
</dbReference>
<dbReference type="PROSITE" id="PS00378">
    <property type="entry name" value="HEXOKINASE_1"/>
    <property type="match status" value="1"/>
</dbReference>
<keyword evidence="15" id="KW-1185">Reference proteome</keyword>
<dbReference type="UniPathway" id="UPA00109">
    <property type="reaction ID" value="UER00180"/>
</dbReference>
<organism evidence="14 15">
    <name type="scientific">Emergomyces africanus</name>
    <dbReference type="NCBI Taxonomy" id="1955775"/>
    <lineage>
        <taxon>Eukaryota</taxon>
        <taxon>Fungi</taxon>
        <taxon>Dikarya</taxon>
        <taxon>Ascomycota</taxon>
        <taxon>Pezizomycotina</taxon>
        <taxon>Eurotiomycetes</taxon>
        <taxon>Eurotiomycetidae</taxon>
        <taxon>Onygenales</taxon>
        <taxon>Ajellomycetaceae</taxon>
        <taxon>Emergomyces</taxon>
    </lineage>
</organism>
<dbReference type="PANTHER" id="PTHR19443">
    <property type="entry name" value="HEXOKINASE"/>
    <property type="match status" value="1"/>
</dbReference>
<feature type="domain" description="Hexokinase N-terminal" evidence="12">
    <location>
        <begin position="1"/>
        <end position="158"/>
    </location>
</feature>
<dbReference type="FunFam" id="3.40.367.20:FF:000004">
    <property type="entry name" value="Phosphotransferase"/>
    <property type="match status" value="1"/>
</dbReference>
<dbReference type="InterPro" id="IPR001312">
    <property type="entry name" value="Hexokinase"/>
</dbReference>
<keyword evidence="6 11" id="KW-0418">Kinase</keyword>
<dbReference type="GO" id="GO:0006006">
    <property type="term" value="P:glucose metabolic process"/>
    <property type="evidence" value="ECO:0007669"/>
    <property type="project" value="TreeGrafter"/>
</dbReference>
<evidence type="ECO:0000256" key="11">
    <source>
        <dbReference type="RuleBase" id="RU362007"/>
    </source>
</evidence>
<dbReference type="GO" id="GO:0005536">
    <property type="term" value="F:D-glucose binding"/>
    <property type="evidence" value="ECO:0007669"/>
    <property type="project" value="InterPro"/>
</dbReference>
<dbReference type="OrthoDB" id="419537at2759"/>
<dbReference type="GO" id="GO:0005524">
    <property type="term" value="F:ATP binding"/>
    <property type="evidence" value="ECO:0007669"/>
    <property type="project" value="UniProtKB-UniRule"/>
</dbReference>
<dbReference type="PROSITE" id="PS51748">
    <property type="entry name" value="HEXOKINASE_2"/>
    <property type="match status" value="1"/>
</dbReference>
<evidence type="ECO:0000256" key="1">
    <source>
        <dbReference type="ARBA" id="ARBA00004888"/>
    </source>
</evidence>
<reference evidence="14 15" key="1">
    <citation type="submission" date="2015-07" db="EMBL/GenBank/DDBJ databases">
        <title>Emmonsia species relationships and genome sequence.</title>
        <authorList>
            <person name="Cuomo C.A."/>
            <person name="Schwartz I.S."/>
            <person name="Kenyon C."/>
            <person name="de Hoog G.S."/>
            <person name="Govender N.P."/>
            <person name="Botha A."/>
            <person name="Moreno L."/>
            <person name="de Vries M."/>
            <person name="Munoz J.F."/>
            <person name="Stielow J.B."/>
        </authorList>
    </citation>
    <scope>NUCLEOTIDE SEQUENCE [LARGE SCALE GENOMIC DNA]</scope>
    <source>
        <strain evidence="14 15">CBS 136260</strain>
    </source>
</reference>
<evidence type="ECO:0000256" key="6">
    <source>
        <dbReference type="ARBA" id="ARBA00022777"/>
    </source>
</evidence>
<sequence>MNVTWVLGFPTGHETGTFLALDMGGTNLRVCEIELSEAKGEFDVTQSKYRIPEELKCGESSELWEYIADCVQQFIEHYHEGSTSFPDLPLGFTFSYPATQEYVDHGVLQRWTKGFDIDGVEGKDVVPMLEQALAKRGLPIKIAALINDTTGTLIASAYTDPEMRIGCIFGTGVNAAYMENAGSIPKIAHYNLPPDTPVAINCEYGAFDNEHVVLPRTQYDVVIDRDSPRPGQQAFEKMTAGLYLGEIFRLVLLDLYDNKGKLIFPNQDVSKLRKPYCLDSSFLAFIEEDPFENLSETRDLFERTLSIHAMPSELEFCRRLAELIGTRAARLSACGVAAICKKKNISHCHVGADGSVFEKYPHFKARGARALREILDWPDNEPDRVVMSGAEDGSGVGAALIAALTLERVKQGNLVGIRNQDAMKKLC</sequence>
<dbReference type="InterPro" id="IPR022673">
    <property type="entry name" value="Hexokinase_C"/>
</dbReference>
<dbReference type="GO" id="GO:0001678">
    <property type="term" value="P:intracellular glucose homeostasis"/>
    <property type="evidence" value="ECO:0007669"/>
    <property type="project" value="InterPro"/>
</dbReference>
<evidence type="ECO:0000259" key="12">
    <source>
        <dbReference type="Pfam" id="PF00349"/>
    </source>
</evidence>
<evidence type="ECO:0000313" key="15">
    <source>
        <dbReference type="Proteomes" id="UP000091918"/>
    </source>
</evidence>
<dbReference type="PRINTS" id="PR00475">
    <property type="entry name" value="HEXOKINASE"/>
</dbReference>
<proteinExistence type="inferred from homology"/>
<dbReference type="Pfam" id="PF00349">
    <property type="entry name" value="Hexokinase_1"/>
    <property type="match status" value="1"/>
</dbReference>
<dbReference type="GO" id="GO:0005829">
    <property type="term" value="C:cytosol"/>
    <property type="evidence" value="ECO:0007669"/>
    <property type="project" value="TreeGrafter"/>
</dbReference>
<dbReference type="GO" id="GO:0006096">
    <property type="term" value="P:glycolytic process"/>
    <property type="evidence" value="ECO:0007669"/>
    <property type="project" value="UniProtKB-UniPathway"/>
</dbReference>
<dbReference type="PANTHER" id="PTHR19443:SF16">
    <property type="entry name" value="HEXOKINASE TYPE 1-RELATED"/>
    <property type="match status" value="1"/>
</dbReference>
<comment type="catalytic activity">
    <reaction evidence="9">
        <text>a D-hexose + ATP = a D-hexose 6-phosphate + ADP + H(+)</text>
        <dbReference type="Rhea" id="RHEA:22740"/>
        <dbReference type="ChEBI" id="CHEBI:4194"/>
        <dbReference type="ChEBI" id="CHEBI:15378"/>
        <dbReference type="ChEBI" id="CHEBI:30616"/>
        <dbReference type="ChEBI" id="CHEBI:229467"/>
        <dbReference type="ChEBI" id="CHEBI:456216"/>
        <dbReference type="EC" id="2.7.1.1"/>
    </reaction>
    <physiologicalReaction direction="left-to-right" evidence="9">
        <dbReference type="Rhea" id="RHEA:22741"/>
    </physiologicalReaction>
</comment>
<keyword evidence="8 11" id="KW-0324">Glycolysis</keyword>
<evidence type="ECO:0000256" key="2">
    <source>
        <dbReference type="ARBA" id="ARBA00005028"/>
    </source>
</evidence>
<comment type="caution">
    <text evidence="14">The sequence shown here is derived from an EMBL/GenBank/DDBJ whole genome shotgun (WGS) entry which is preliminary data.</text>
</comment>
<keyword evidence="7 11" id="KW-0067">ATP-binding</keyword>
<feature type="domain" description="Hexokinase C-terminal" evidence="13">
    <location>
        <begin position="164"/>
        <end position="404"/>
    </location>
</feature>
<comment type="pathway">
    <text evidence="2">Carbohydrate metabolism; hexose metabolism.</text>
</comment>
<evidence type="ECO:0000256" key="3">
    <source>
        <dbReference type="ARBA" id="ARBA00009225"/>
    </source>
</evidence>
<dbReference type="GO" id="GO:0019158">
    <property type="term" value="F:mannokinase activity"/>
    <property type="evidence" value="ECO:0007669"/>
    <property type="project" value="TreeGrafter"/>
</dbReference>